<feature type="region of interest" description="Disordered" evidence="3">
    <location>
        <begin position="1"/>
        <end position="38"/>
    </location>
</feature>
<dbReference type="InterPro" id="IPR050745">
    <property type="entry name" value="Multifunctional_regulatory"/>
</dbReference>
<evidence type="ECO:0000313" key="5">
    <source>
        <dbReference type="EMBL" id="SPR01538.1"/>
    </source>
</evidence>
<dbReference type="PANTHER" id="PTHR24189:SF50">
    <property type="entry name" value="ANKYRIN REPEAT AND SOCS BOX PROTEIN 2"/>
    <property type="match status" value="1"/>
</dbReference>
<geneLocation type="mitochondrion" evidence="5"/>
<dbReference type="EMBL" id="CDSF01000128">
    <property type="protein sequence ID" value="CEP02460.1"/>
    <property type="molecule type" value="Genomic_DNA"/>
</dbReference>
<evidence type="ECO:0000256" key="2">
    <source>
        <dbReference type="ARBA" id="ARBA00023043"/>
    </source>
</evidence>
<keyword evidence="1" id="KW-0677">Repeat</keyword>
<keyword evidence="5" id="KW-0496">Mitochondrion</keyword>
<proteinExistence type="predicted"/>
<dbReference type="Pfam" id="PF13857">
    <property type="entry name" value="Ank_5"/>
    <property type="match status" value="1"/>
</dbReference>
<accession>A0A0G4J4E8</accession>
<organism evidence="4 6">
    <name type="scientific">Plasmodiophora brassicae</name>
    <name type="common">Clubroot disease agent</name>
    <dbReference type="NCBI Taxonomy" id="37360"/>
    <lineage>
        <taxon>Eukaryota</taxon>
        <taxon>Sar</taxon>
        <taxon>Rhizaria</taxon>
        <taxon>Endomyxa</taxon>
        <taxon>Phytomyxea</taxon>
        <taxon>Plasmodiophorida</taxon>
        <taxon>Plasmodiophoridae</taxon>
        <taxon>Plasmodiophora</taxon>
    </lineage>
</organism>
<reference evidence="5 7" key="2">
    <citation type="submission" date="2018-03" db="EMBL/GenBank/DDBJ databases">
        <authorList>
            <person name="Fogelqvist J."/>
        </authorList>
    </citation>
    <scope>NUCLEOTIDE SEQUENCE [LARGE SCALE GENOMIC DNA]</scope>
</reference>
<dbReference type="Proteomes" id="UP000039324">
    <property type="component" value="Unassembled WGS sequence"/>
</dbReference>
<dbReference type="Proteomes" id="UP000290189">
    <property type="component" value="Unassembled WGS sequence"/>
</dbReference>
<sequence>MSSYGRRPAQRPRDPFDDIVDARPPADHYDDKDRHHDTARVVQRDPACVSIDDVVNDRVVVVAGRRGAGARLGNTNVTAARNGHGPEQEPRRHCRRRRPRVGSASQRLLDVILCALDRPGDPTTTTSRWRLSGPWDPSLNDAVQDLLDLGADVELTNADGFFPLAAACHYSGAASWLAPALIAAGADPHRRYRDGSLVDLALRLRRHDVVPLLFDHGVAPARFDVGGCTDRLIVVARLNGIEARARAVMEGAFWSALAAHDVDAVRALIAHGADIRCLRQQGGRTALHVAIEGRAPVPVLDVLLGVGRCDPNAVDDDGRHVLQLAILQNESLRTVRCLLAYGAEPSAPCADVTGDRVVTALQFAMDHGVQQASVDAIRARA</sequence>
<evidence type="ECO:0000313" key="7">
    <source>
        <dbReference type="Proteomes" id="UP000290189"/>
    </source>
</evidence>
<feature type="compositionally biased region" description="Basic and acidic residues" evidence="3">
    <location>
        <begin position="11"/>
        <end position="38"/>
    </location>
</feature>
<evidence type="ECO:0000256" key="1">
    <source>
        <dbReference type="ARBA" id="ARBA00022737"/>
    </source>
</evidence>
<dbReference type="SUPFAM" id="SSF48403">
    <property type="entry name" value="Ankyrin repeat"/>
    <property type="match status" value="1"/>
</dbReference>
<protein>
    <submittedName>
        <fullName evidence="4">Uncharacterized protein</fullName>
    </submittedName>
</protein>
<keyword evidence="2" id="KW-0040">ANK repeat</keyword>
<dbReference type="InterPro" id="IPR036770">
    <property type="entry name" value="Ankyrin_rpt-contain_sf"/>
</dbReference>
<dbReference type="EMBL" id="OVEO01000018">
    <property type="protein sequence ID" value="SPR01538.1"/>
    <property type="molecule type" value="Genomic_DNA"/>
</dbReference>
<dbReference type="PANTHER" id="PTHR24189">
    <property type="entry name" value="MYOTROPHIN"/>
    <property type="match status" value="1"/>
</dbReference>
<dbReference type="STRING" id="37360.A0A0G4J4E8"/>
<reference evidence="4 6" key="1">
    <citation type="submission" date="2015-02" db="EMBL/GenBank/DDBJ databases">
        <authorList>
            <person name="Chooi Y.-H."/>
        </authorList>
    </citation>
    <scope>NUCLEOTIDE SEQUENCE [LARGE SCALE GENOMIC DNA]</scope>
    <source>
        <strain evidence="4">E3</strain>
    </source>
</reference>
<gene>
    <name evidence="4" type="ORF">PBRA_009044</name>
    <name evidence="5" type="ORF">PLBR_LOCUS8753</name>
</gene>
<dbReference type="Gene3D" id="1.25.40.20">
    <property type="entry name" value="Ankyrin repeat-containing domain"/>
    <property type="match status" value="2"/>
</dbReference>
<feature type="region of interest" description="Disordered" evidence="3">
    <location>
        <begin position="76"/>
        <end position="101"/>
    </location>
</feature>
<dbReference type="InterPro" id="IPR002110">
    <property type="entry name" value="Ankyrin_rpt"/>
</dbReference>
<keyword evidence="6" id="KW-1185">Reference proteome</keyword>
<name>A0A0G4J4E8_PLABS</name>
<dbReference type="SMART" id="SM00248">
    <property type="entry name" value="ANK"/>
    <property type="match status" value="3"/>
</dbReference>
<evidence type="ECO:0000313" key="4">
    <source>
        <dbReference type="EMBL" id="CEP02460.1"/>
    </source>
</evidence>
<evidence type="ECO:0000256" key="3">
    <source>
        <dbReference type="SAM" id="MobiDB-lite"/>
    </source>
</evidence>
<dbReference type="OrthoDB" id="194358at2759"/>
<dbReference type="AlphaFoldDB" id="A0A0G4J4E8"/>
<evidence type="ECO:0000313" key="6">
    <source>
        <dbReference type="Proteomes" id="UP000039324"/>
    </source>
</evidence>